<reference evidence="3 4" key="1">
    <citation type="journal article" date="2016" name="Nat. Commun.">
        <title>Thousands of microbial genomes shed light on interconnected biogeochemical processes in an aquifer system.</title>
        <authorList>
            <person name="Anantharaman K."/>
            <person name="Brown C.T."/>
            <person name="Hug L.A."/>
            <person name="Sharon I."/>
            <person name="Castelle C.J."/>
            <person name="Probst A.J."/>
            <person name="Thomas B.C."/>
            <person name="Singh A."/>
            <person name="Wilkins M.J."/>
            <person name="Karaoz U."/>
            <person name="Brodie E.L."/>
            <person name="Williams K.H."/>
            <person name="Hubbard S.S."/>
            <person name="Banfield J.F."/>
        </authorList>
    </citation>
    <scope>NUCLEOTIDE SEQUENCE [LARGE SCALE GENOMIC DNA]</scope>
</reference>
<feature type="region of interest" description="Disordered" evidence="1">
    <location>
        <begin position="814"/>
        <end position="848"/>
    </location>
</feature>
<dbReference type="Proteomes" id="UP000178936">
    <property type="component" value="Unassembled WGS sequence"/>
</dbReference>
<dbReference type="EMBL" id="MHTB01000049">
    <property type="protein sequence ID" value="OHA54379.1"/>
    <property type="molecule type" value="Genomic_DNA"/>
</dbReference>
<dbReference type="SUPFAM" id="SSF52540">
    <property type="entry name" value="P-loop containing nucleoside triphosphate hydrolases"/>
    <property type="match status" value="1"/>
</dbReference>
<dbReference type="PANTHER" id="PTHR30121:SF11">
    <property type="entry name" value="AAA+ ATPASE DOMAIN-CONTAINING PROTEIN"/>
    <property type="match status" value="1"/>
</dbReference>
<dbReference type="InterPro" id="IPR051162">
    <property type="entry name" value="T4SS_component"/>
</dbReference>
<dbReference type="InterPro" id="IPR003688">
    <property type="entry name" value="TraG/VirD4"/>
</dbReference>
<accession>A0A1G2Q2X0</accession>
<evidence type="ECO:0000313" key="4">
    <source>
        <dbReference type="Proteomes" id="UP000178936"/>
    </source>
</evidence>
<evidence type="ECO:0000313" key="3">
    <source>
        <dbReference type="EMBL" id="OHA54379.1"/>
    </source>
</evidence>
<proteinExistence type="predicted"/>
<dbReference type="Gene3D" id="3.40.50.300">
    <property type="entry name" value="P-loop containing nucleotide triphosphate hydrolases"/>
    <property type="match status" value="2"/>
</dbReference>
<dbReference type="AlphaFoldDB" id="A0A1G2Q2X0"/>
<evidence type="ECO:0000259" key="2">
    <source>
        <dbReference type="Pfam" id="PF26449"/>
    </source>
</evidence>
<name>A0A1G2Q2X0_9BACT</name>
<dbReference type="InterPro" id="IPR058441">
    <property type="entry name" value="DUF8128"/>
</dbReference>
<evidence type="ECO:0000256" key="1">
    <source>
        <dbReference type="SAM" id="MobiDB-lite"/>
    </source>
</evidence>
<protein>
    <recommendedName>
        <fullName evidence="2">DUF8128 domain-containing protein</fullName>
    </recommendedName>
</protein>
<feature type="domain" description="DUF8128" evidence="2">
    <location>
        <begin position="83"/>
        <end position="368"/>
    </location>
</feature>
<sequence>MQVIWLLLIPVVLILAAVVYTLRLFWHRLTSLAASFNMTVLLVLVPRQGLSADGKAGAPEKNISDQLAVAEVLWSAIGGLKAQTDATHWLKGREDHLSLELVVQDGAISFYIVVSQKMRSFVEQEIHATYPAAVIQEASDYNIFLPRGITLGANMRLSRSSAFPIKTYKQFEADSLESIINAMTKIEAPAAAAMQLVVRSAGPSWRRQGVQVASAMQQGKSFQEVSQENKISKTVSFVSSFFGSNKKKDDKKSEPHRLSPAEEQMIKGIEEKATKAGLDVCCRLVVAAPNQALAEAHLSNLANSFTQYSIYQYGNRLEVAKPPNLNNFLYNFIHRSFTERKYFVLNTEELTSIYHFPLPNMDNPQIRWLTARQAPPPANAPTTGILLGFSNYRGESKEIHMQPADRSRHMYIIGKSGTGKSVFIENLAVQDITAGEGVAVIDPHGDLAEAILARVPKNRLEDVIIFDPSDIERPQGLNLLEYDPKYPEQKTFVINEMIKILDKLYDLRQTGGPMFEQYMRNAMLLIMSDPASGATLMEISKVLADPDFRRYKLTQVKDPVVHDFWVKEAQKAGGDAALANMVPYITSKLNQFVANDIMRPIIGQQKSAFNFRQVMDEKKILLVKLSKGKIGEINAYLLGLVIVGKFLMASLSRTDLPEYQRQNFYLYIDEFQNFITDSIVVILSEARKYRLNLTVAHQYIGQLVNGSDTKIRDAVFGNTGTVVSFRIGVEDAEFLAKEFAPVFSSYDLINIELFQAYLKLLINNTPSRPFNISTRAPLAGDQAIAVSARQFSRLKYGRDRNEVESEIIERAKRAVLPTPVTPPTNTTSPTPPPSQLPATGSAGTKPGL</sequence>
<organism evidence="3 4">
    <name type="scientific">Candidatus Veblenbacteria bacterium RIFOXYA2_FULL_43_9</name>
    <dbReference type="NCBI Taxonomy" id="1802425"/>
    <lineage>
        <taxon>Bacteria</taxon>
        <taxon>Candidatus Vebleniibacteriota</taxon>
    </lineage>
</organism>
<feature type="compositionally biased region" description="Low complexity" evidence="1">
    <location>
        <begin position="814"/>
        <end position="828"/>
    </location>
</feature>
<gene>
    <name evidence="3" type="ORF">A2226_03130</name>
</gene>
<comment type="caution">
    <text evidence="3">The sequence shown here is derived from an EMBL/GenBank/DDBJ whole genome shotgun (WGS) entry which is preliminary data.</text>
</comment>
<dbReference type="GO" id="GO:0016020">
    <property type="term" value="C:membrane"/>
    <property type="evidence" value="ECO:0007669"/>
    <property type="project" value="InterPro"/>
</dbReference>
<dbReference type="PANTHER" id="PTHR30121">
    <property type="entry name" value="UNCHARACTERIZED PROTEIN YJGR-RELATED"/>
    <property type="match status" value="1"/>
</dbReference>
<dbReference type="Pfam" id="PF26449">
    <property type="entry name" value="DUF8128"/>
    <property type="match status" value="1"/>
</dbReference>
<dbReference type="Pfam" id="PF02534">
    <property type="entry name" value="T4SS-DNA_transf"/>
    <property type="match status" value="1"/>
</dbReference>
<dbReference type="InterPro" id="IPR027417">
    <property type="entry name" value="P-loop_NTPase"/>
</dbReference>